<sequence>MTVYPISRSRATKTPSIKKGFVSALALALTMTLTANGTSPLQAQSAKVSSPNSRVSLAVGRGKLITLPAPIEDIFIAEKSIADVQVRSARQIYIFGVSGGLTSFYATSASGKVIYSAEVSVGAEISSIEQMLALAMPDAKITVSSNNNFVLLTGTIANPDDAEEAENLVRAYVNDGPDGGGTVKTTVVSRLKTATPMQVNLKVRFAEVSRSLAKNINGNVLTRDTTNGFQFGVSRGRNFGSITDFDTSSFPSLDASSLFGLPAGSLSLPFNTATGQFVTQGGTAFNFNQATGLDSIQAAGRLFGLDIATALDVSERIGLVTTLASPNLTTISGETASFLAGGRFPIPQSSGFGDVSVTYQSFGVELSYTPTVLSNGRISIRVRPSVSDISANGAVRLNGFEIPAISTREAETTVELGSGESFMIAGLMQNNYSSTIDKTPGLGDVPILGNLFKSDGYRKNETELMIVVTPYLVKPVSDSEIVLPTDGFKQANDLERVIMNRHSSTGTGDRPKPSVAPPVAPGPALGSLSAPATSKTAKKSKKSGGAAPGFSFDK</sequence>
<gene>
    <name evidence="6" type="ORF">J4G78_15185</name>
</gene>
<dbReference type="InterPro" id="IPR001775">
    <property type="entry name" value="GspD/PilQ"/>
</dbReference>
<dbReference type="InterPro" id="IPR032789">
    <property type="entry name" value="T2SS-T3SS_pil_N"/>
</dbReference>
<keyword evidence="3" id="KW-0732">Signal</keyword>
<dbReference type="PANTHER" id="PTHR30332">
    <property type="entry name" value="PROBABLE GENERAL SECRETION PATHWAY PROTEIN D"/>
    <property type="match status" value="1"/>
</dbReference>
<name>A0ABX7T4V7_9SPHN</name>
<evidence type="ECO:0000256" key="2">
    <source>
        <dbReference type="SAM" id="MobiDB-lite"/>
    </source>
</evidence>
<evidence type="ECO:0000313" key="6">
    <source>
        <dbReference type="EMBL" id="QTD55529.1"/>
    </source>
</evidence>
<feature type="compositionally biased region" description="Low complexity" evidence="2">
    <location>
        <begin position="522"/>
        <end position="535"/>
    </location>
</feature>
<keyword evidence="7" id="KW-1185">Reference proteome</keyword>
<feature type="domain" description="Type II/III secretion system secretin-like" evidence="4">
    <location>
        <begin position="317"/>
        <end position="474"/>
    </location>
</feature>
<dbReference type="EMBL" id="CP071794">
    <property type="protein sequence ID" value="QTD55529.1"/>
    <property type="molecule type" value="Genomic_DNA"/>
</dbReference>
<feature type="signal peptide" evidence="3">
    <location>
        <begin position="1"/>
        <end position="37"/>
    </location>
</feature>
<accession>A0ABX7T4V7</accession>
<dbReference type="InterPro" id="IPR050810">
    <property type="entry name" value="Bact_Secretion_Sys_Channel"/>
</dbReference>
<organism evidence="6 7">
    <name type="scientific">Parasphingorhabdus cellanae</name>
    <dbReference type="NCBI Taxonomy" id="2806553"/>
    <lineage>
        <taxon>Bacteria</taxon>
        <taxon>Pseudomonadati</taxon>
        <taxon>Pseudomonadota</taxon>
        <taxon>Alphaproteobacteria</taxon>
        <taxon>Sphingomonadales</taxon>
        <taxon>Sphingomonadaceae</taxon>
        <taxon>Parasphingorhabdus</taxon>
    </lineage>
</organism>
<feature type="region of interest" description="Disordered" evidence="2">
    <location>
        <begin position="502"/>
        <end position="554"/>
    </location>
</feature>
<evidence type="ECO:0000313" key="7">
    <source>
        <dbReference type="Proteomes" id="UP000663923"/>
    </source>
</evidence>
<evidence type="ECO:0000259" key="5">
    <source>
        <dbReference type="Pfam" id="PF13629"/>
    </source>
</evidence>
<dbReference type="PANTHER" id="PTHR30332:SF17">
    <property type="entry name" value="TYPE IV PILIATION SYSTEM PROTEIN DR_0774-RELATED"/>
    <property type="match status" value="1"/>
</dbReference>
<dbReference type="Pfam" id="PF13629">
    <property type="entry name" value="T2SS-T3SS_pil_N"/>
    <property type="match status" value="1"/>
</dbReference>
<dbReference type="Pfam" id="PF00263">
    <property type="entry name" value="Secretin"/>
    <property type="match status" value="1"/>
</dbReference>
<feature type="chain" id="PRO_5045816131" evidence="3">
    <location>
        <begin position="38"/>
        <end position="554"/>
    </location>
</feature>
<evidence type="ECO:0000256" key="1">
    <source>
        <dbReference type="RuleBase" id="RU004003"/>
    </source>
</evidence>
<dbReference type="PRINTS" id="PR00811">
    <property type="entry name" value="BCTERIALGSPD"/>
</dbReference>
<proteinExistence type="inferred from homology"/>
<comment type="similarity">
    <text evidence="1">Belongs to the bacterial secretin family.</text>
</comment>
<dbReference type="RefSeq" id="WP_207987366.1">
    <property type="nucleotide sequence ID" value="NZ_CP071794.1"/>
</dbReference>
<feature type="domain" description="Pilus formation protein N-terminal" evidence="5">
    <location>
        <begin position="54"/>
        <end position="121"/>
    </location>
</feature>
<dbReference type="Proteomes" id="UP000663923">
    <property type="component" value="Chromosome"/>
</dbReference>
<evidence type="ECO:0000259" key="4">
    <source>
        <dbReference type="Pfam" id="PF00263"/>
    </source>
</evidence>
<reference evidence="6 7" key="1">
    <citation type="submission" date="2021-03" db="EMBL/GenBank/DDBJ databases">
        <title>Complete genome of Parasphingorhabdus_sp.JHSY0214.</title>
        <authorList>
            <person name="Yoo J.H."/>
            <person name="Bae J.W."/>
        </authorList>
    </citation>
    <scope>NUCLEOTIDE SEQUENCE [LARGE SCALE GENOMIC DNA]</scope>
    <source>
        <strain evidence="6 7">JHSY0214</strain>
    </source>
</reference>
<protein>
    <submittedName>
        <fullName evidence="6">Type II and III secretion system protein family protein</fullName>
    </submittedName>
</protein>
<evidence type="ECO:0000256" key="3">
    <source>
        <dbReference type="SAM" id="SignalP"/>
    </source>
</evidence>
<dbReference type="InterPro" id="IPR004846">
    <property type="entry name" value="T2SS/T3SS_dom"/>
</dbReference>